<proteinExistence type="predicted"/>
<dbReference type="EMBL" id="CP006720">
    <property type="protein sequence ID" value="AHI57381.1"/>
    <property type="molecule type" value="Genomic_DNA"/>
</dbReference>
<dbReference type="RefSeq" id="WP_156028604.1">
    <property type="nucleotide sequence ID" value="NZ_CP002082.1"/>
</dbReference>
<keyword evidence="2" id="KW-1185">Reference proteome</keyword>
<gene>
    <name evidence="1" type="ORF">P344_00005</name>
</gene>
<name>W6AK41_9MOLU</name>
<evidence type="ECO:0000313" key="2">
    <source>
        <dbReference type="Proteomes" id="UP000019260"/>
    </source>
</evidence>
<dbReference type="STRING" id="838561.P344_00005"/>
<dbReference type="HOGENOM" id="CLU_3173356_0_0_14"/>
<dbReference type="AlphaFoldDB" id="W6AK41"/>
<evidence type="ECO:0000313" key="1">
    <source>
        <dbReference type="EMBL" id="AHI57381.1"/>
    </source>
</evidence>
<reference evidence="1 2" key="1">
    <citation type="submission" date="2013-09" db="EMBL/GenBank/DDBJ databases">
        <title>Complete genome sequence of Spiroplasma mirum suckling mouse cataract agent.</title>
        <authorList>
            <person name="Landry C.A."/>
            <person name="Bastian F.O."/>
            <person name="Thune R.L."/>
        </authorList>
    </citation>
    <scope>NUCLEOTIDE SEQUENCE [LARGE SCALE GENOMIC DNA]</scope>
    <source>
        <strain evidence="1 2">SMCA</strain>
    </source>
</reference>
<dbReference type="PATRIC" id="fig|838561.3.peg.1"/>
<dbReference type="Proteomes" id="UP000019260">
    <property type="component" value="Chromosome"/>
</dbReference>
<organism evidence="1 2">
    <name type="scientific">Spiroplasma mirum ATCC 29335</name>
    <dbReference type="NCBI Taxonomy" id="838561"/>
    <lineage>
        <taxon>Bacteria</taxon>
        <taxon>Bacillati</taxon>
        <taxon>Mycoplasmatota</taxon>
        <taxon>Mollicutes</taxon>
        <taxon>Entomoplasmatales</taxon>
        <taxon>Spiroplasmataceae</taxon>
        <taxon>Spiroplasma</taxon>
    </lineage>
</organism>
<protein>
    <submittedName>
        <fullName evidence="1">Uncharacterized protein</fullName>
    </submittedName>
</protein>
<sequence length="47" mass="5521">MKIKKGFSINDVNMQNEFLQYNYNLVNWSALPVVIQQNSATIKFSQR</sequence>
<dbReference type="KEGG" id="smia:P344_00005"/>
<accession>W6AK41</accession>